<evidence type="ECO:0000313" key="2">
    <source>
        <dbReference type="EMBL" id="MBB1244054.1"/>
    </source>
</evidence>
<comment type="caution">
    <text evidence="2">The sequence shown here is derived from an EMBL/GenBank/DDBJ whole genome shotgun (WGS) entry which is preliminary data.</text>
</comment>
<dbReference type="RefSeq" id="WP_182855414.1">
    <property type="nucleotide sequence ID" value="NZ_WMLF01000121.1"/>
</dbReference>
<dbReference type="Proteomes" id="UP000766698">
    <property type="component" value="Unassembled WGS sequence"/>
</dbReference>
<reference evidence="3" key="1">
    <citation type="journal article" date="2020" name="Syst. Appl. Microbiol.">
        <title>Streptomyces alkaliterrae sp. nov., isolated from an alkaline soil, and emended descriptions of Streptomyces alkaliphilus, Streptomyces calidiresistens and Streptomyces durbertensis.</title>
        <authorList>
            <person name="Swiecimska M."/>
            <person name="Golinska P."/>
            <person name="Nouioui I."/>
            <person name="Wypij M."/>
            <person name="Rai M."/>
            <person name="Sangal V."/>
            <person name="Goodfellow M."/>
        </authorList>
    </citation>
    <scope>NUCLEOTIDE SEQUENCE [LARGE SCALE GENOMIC DNA]</scope>
    <source>
        <strain evidence="3">DSM 104538</strain>
    </source>
</reference>
<keyword evidence="3" id="KW-1185">Reference proteome</keyword>
<name>A0ABR6EFF4_9ACTN</name>
<accession>A0ABR6EFF4</accession>
<protein>
    <submittedName>
        <fullName evidence="2">Uncharacterized protein</fullName>
    </submittedName>
</protein>
<gene>
    <name evidence="2" type="ORF">GL263_10865</name>
</gene>
<dbReference type="EMBL" id="WMLF01000121">
    <property type="protein sequence ID" value="MBB1244054.1"/>
    <property type="molecule type" value="Genomic_DNA"/>
</dbReference>
<evidence type="ECO:0000313" key="3">
    <source>
        <dbReference type="Proteomes" id="UP000766698"/>
    </source>
</evidence>
<evidence type="ECO:0000256" key="1">
    <source>
        <dbReference type="SAM" id="MobiDB-lite"/>
    </source>
</evidence>
<organism evidence="2 3">
    <name type="scientific">Streptomyces durbertensis</name>
    <dbReference type="NCBI Taxonomy" id="2448886"/>
    <lineage>
        <taxon>Bacteria</taxon>
        <taxon>Bacillati</taxon>
        <taxon>Actinomycetota</taxon>
        <taxon>Actinomycetes</taxon>
        <taxon>Kitasatosporales</taxon>
        <taxon>Streptomycetaceae</taxon>
        <taxon>Streptomyces</taxon>
    </lineage>
</organism>
<sequence>MTMANGVADSAGSTRLAGPTPISTEVVAGDGSVHSWSGFSTGPRVLSDAEVEEHCRLLLGHGVADVADRAARELLPFAEDPAAQEVVRAVIMHSATRTTRGFEGDLSDVVAGRNPYDVAGYLESRAVTLAREGDVAVGRITPWREAVAFTGVTAVDIGAREYYYLSDALLTVAASPGHSALLPLLDWYRTHPNAVVRLYALDLETQIFLLWLKERLGLDILRVDANGPVVSASWNRKEHVHPTVPDALRVAADGLEPDDLLAREQRMSSAYQLLGMEIPVLPGYLVPRGDDPEEFAAGLRAAARLLLERYDVELGCLKPCEAGDGARIVPCVDLRDEEALARHAHEAHQHGDAYALEAHVDFATCDIAGRQFIITPSGHIQGGRVAEGLTLQLMKGCSWEGNATLLAEDFAAFGLPKTVYASMMAAVRAILDAFGSPQAKAQGCAHSLVTGGIDFAVGRIGGRFGDRLVHGVIDLNLSSHGAVYMRAFQDTLSGAAGPVHVATRVYRPAAKADLATTISRAEQETAPFRAARVVASVPDRWGMVGISGTSTADAVSAVEALVARLHTAGLVGDSPA</sequence>
<proteinExistence type="predicted"/>
<feature type="region of interest" description="Disordered" evidence="1">
    <location>
        <begin position="1"/>
        <end position="23"/>
    </location>
</feature>